<dbReference type="InterPro" id="IPR002734">
    <property type="entry name" value="RibDG_C"/>
</dbReference>
<proteinExistence type="predicted"/>
<evidence type="ECO:0000259" key="1">
    <source>
        <dbReference type="Pfam" id="PF01872"/>
    </source>
</evidence>
<gene>
    <name evidence="2" type="ORF">GCM10011600_26240</name>
</gene>
<comment type="caution">
    <text evidence="2">The sequence shown here is derived from an EMBL/GenBank/DDBJ whole genome shotgun (WGS) entry which is preliminary data.</text>
</comment>
<dbReference type="InterPro" id="IPR024072">
    <property type="entry name" value="DHFR-like_dom_sf"/>
</dbReference>
<dbReference type="Proteomes" id="UP000617531">
    <property type="component" value="Unassembled WGS sequence"/>
</dbReference>
<reference evidence="2" key="2">
    <citation type="submission" date="2020-09" db="EMBL/GenBank/DDBJ databases">
        <authorList>
            <person name="Sun Q."/>
            <person name="Zhou Y."/>
        </authorList>
    </citation>
    <scope>NUCLEOTIDE SEQUENCE</scope>
    <source>
        <strain evidence="2">CGMCC 1.16548</strain>
    </source>
</reference>
<dbReference type="PANTHER" id="PTHR38011:SF12">
    <property type="entry name" value="BIFUNCTIONAL DEAMINASE-REDUCTASE DOMAIN PROTEIN"/>
    <property type="match status" value="1"/>
</dbReference>
<organism evidence="2 3">
    <name type="scientific">Pseudolysinimonas yzui</name>
    <dbReference type="NCBI Taxonomy" id="2708254"/>
    <lineage>
        <taxon>Bacteria</taxon>
        <taxon>Bacillati</taxon>
        <taxon>Actinomycetota</taxon>
        <taxon>Actinomycetes</taxon>
        <taxon>Micrococcales</taxon>
        <taxon>Microbacteriaceae</taxon>
        <taxon>Pseudolysinimonas</taxon>
    </lineage>
</organism>
<dbReference type="GO" id="GO:0009231">
    <property type="term" value="P:riboflavin biosynthetic process"/>
    <property type="evidence" value="ECO:0007669"/>
    <property type="project" value="InterPro"/>
</dbReference>
<keyword evidence="3" id="KW-1185">Reference proteome</keyword>
<dbReference type="InterPro" id="IPR050765">
    <property type="entry name" value="Riboflavin_Biosynth_HTPR"/>
</dbReference>
<sequence length="200" mass="21896">MSRVVSDIAVTMDGYASGVGQTLEKPFGDLDQAPLHGWMFDEPYAAENADEVAAIVDAGAFIMGRNMFGPDRGEWNLDWRGWWGDEPPYHGPVFVLAHRERAPVEMAGGTTFHFVTDGIHAALERARAEAGERNVSIAGGPATLNQYLAAGLVDELRLHVTPTIAGRGERVFEGVPAQRWEQISVRATTLVTHLVYRPAR</sequence>
<dbReference type="AlphaFoldDB" id="A0A8J3M264"/>
<protein>
    <submittedName>
        <fullName evidence="2">Deaminase reductase</fullName>
    </submittedName>
</protein>
<evidence type="ECO:0000313" key="2">
    <source>
        <dbReference type="EMBL" id="GHF23830.1"/>
    </source>
</evidence>
<accession>A0A8J3M264</accession>
<dbReference type="RefSeq" id="WP_191283986.1">
    <property type="nucleotide sequence ID" value="NZ_BNAI01000007.1"/>
</dbReference>
<dbReference type="GO" id="GO:0008703">
    <property type="term" value="F:5-amino-6-(5-phosphoribosylamino)uracil reductase activity"/>
    <property type="evidence" value="ECO:0007669"/>
    <property type="project" value="InterPro"/>
</dbReference>
<dbReference type="Pfam" id="PF01872">
    <property type="entry name" value="RibD_C"/>
    <property type="match status" value="1"/>
</dbReference>
<dbReference type="PANTHER" id="PTHR38011">
    <property type="entry name" value="DIHYDROFOLATE REDUCTASE FAMILY PROTEIN (AFU_ORTHOLOGUE AFUA_8G06820)"/>
    <property type="match status" value="1"/>
</dbReference>
<name>A0A8J3M264_9MICO</name>
<feature type="domain" description="Bacterial bifunctional deaminase-reductase C-terminal" evidence="1">
    <location>
        <begin position="4"/>
        <end position="189"/>
    </location>
</feature>
<dbReference type="EMBL" id="BNAI01000007">
    <property type="protein sequence ID" value="GHF23830.1"/>
    <property type="molecule type" value="Genomic_DNA"/>
</dbReference>
<evidence type="ECO:0000313" key="3">
    <source>
        <dbReference type="Proteomes" id="UP000617531"/>
    </source>
</evidence>
<reference evidence="2" key="1">
    <citation type="journal article" date="2014" name="Int. J. Syst. Evol. Microbiol.">
        <title>Complete genome sequence of Corynebacterium casei LMG S-19264T (=DSM 44701T), isolated from a smear-ripened cheese.</title>
        <authorList>
            <consortium name="US DOE Joint Genome Institute (JGI-PGF)"/>
            <person name="Walter F."/>
            <person name="Albersmeier A."/>
            <person name="Kalinowski J."/>
            <person name="Ruckert C."/>
        </authorList>
    </citation>
    <scope>NUCLEOTIDE SEQUENCE</scope>
    <source>
        <strain evidence="2">CGMCC 1.16548</strain>
    </source>
</reference>
<dbReference type="Gene3D" id="3.40.430.10">
    <property type="entry name" value="Dihydrofolate Reductase, subunit A"/>
    <property type="match status" value="1"/>
</dbReference>
<dbReference type="SUPFAM" id="SSF53597">
    <property type="entry name" value="Dihydrofolate reductase-like"/>
    <property type="match status" value="1"/>
</dbReference>